<dbReference type="InterPro" id="IPR010982">
    <property type="entry name" value="Lambda_DNA-bd_dom_sf"/>
</dbReference>
<comment type="caution">
    <text evidence="2">The sequence shown here is derived from an EMBL/GenBank/DDBJ whole genome shotgun (WGS) entry which is preliminary data.</text>
</comment>
<proteinExistence type="predicted"/>
<dbReference type="RefSeq" id="WP_054322578.1">
    <property type="nucleotide sequence ID" value="NZ_JAQDLY010000005.1"/>
</dbReference>
<evidence type="ECO:0000313" key="3">
    <source>
        <dbReference type="Proteomes" id="UP001211987"/>
    </source>
</evidence>
<feature type="domain" description="HTH cro/C1-type" evidence="1">
    <location>
        <begin position="8"/>
        <end position="62"/>
    </location>
</feature>
<dbReference type="EMBL" id="JAQLKE010000006">
    <property type="protein sequence ID" value="MDB7083246.1"/>
    <property type="molecule type" value="Genomic_DNA"/>
</dbReference>
<dbReference type="Gene3D" id="1.10.260.40">
    <property type="entry name" value="lambda repressor-like DNA-binding domains"/>
    <property type="match status" value="1"/>
</dbReference>
<dbReference type="InterPro" id="IPR001387">
    <property type="entry name" value="Cro/C1-type_HTH"/>
</dbReference>
<dbReference type="Proteomes" id="UP001211987">
    <property type="component" value="Unassembled WGS sequence"/>
</dbReference>
<dbReference type="Pfam" id="PF01381">
    <property type="entry name" value="HTH_3"/>
    <property type="match status" value="1"/>
</dbReference>
<reference evidence="2" key="1">
    <citation type="submission" date="2023-01" db="EMBL/GenBank/DDBJ databases">
        <title>Human gut microbiome strain richness.</title>
        <authorList>
            <person name="Chen-Liaw A."/>
        </authorList>
    </citation>
    <scope>NUCLEOTIDE SEQUENCE</scope>
    <source>
        <strain evidence="2">1001217st2_G6_1001217B_191108</strain>
    </source>
</reference>
<dbReference type="CDD" id="cd00093">
    <property type="entry name" value="HTH_XRE"/>
    <property type="match status" value="1"/>
</dbReference>
<name>A0AB35IFW5_9FIRM</name>
<accession>A0AB35IFW5</accession>
<dbReference type="SMART" id="SM00530">
    <property type="entry name" value="HTH_XRE"/>
    <property type="match status" value="1"/>
</dbReference>
<gene>
    <name evidence="2" type="ORF">PM738_05475</name>
</gene>
<dbReference type="SUPFAM" id="SSF47413">
    <property type="entry name" value="lambda repressor-like DNA-binding domains"/>
    <property type="match status" value="1"/>
</dbReference>
<organism evidence="2 3">
    <name type="scientific">Thomasclavelia ramosa</name>
    <dbReference type="NCBI Taxonomy" id="1547"/>
    <lineage>
        <taxon>Bacteria</taxon>
        <taxon>Bacillati</taxon>
        <taxon>Bacillota</taxon>
        <taxon>Erysipelotrichia</taxon>
        <taxon>Erysipelotrichales</taxon>
        <taxon>Coprobacillaceae</taxon>
        <taxon>Thomasclavelia</taxon>
    </lineage>
</organism>
<sequence>MKRKLNRLKSVRQGYGLKIEQVCRDTNISYSSMRQYEGGYRTPRLETMKILSDYYHKSINELFLETGDDYFERVKNADAR</sequence>
<dbReference type="PROSITE" id="PS50943">
    <property type="entry name" value="HTH_CROC1"/>
    <property type="match status" value="1"/>
</dbReference>
<dbReference type="AlphaFoldDB" id="A0AB35IFW5"/>
<evidence type="ECO:0000313" key="2">
    <source>
        <dbReference type="EMBL" id="MDB7083246.1"/>
    </source>
</evidence>
<dbReference type="GO" id="GO:0003677">
    <property type="term" value="F:DNA binding"/>
    <property type="evidence" value="ECO:0007669"/>
    <property type="project" value="InterPro"/>
</dbReference>
<evidence type="ECO:0000259" key="1">
    <source>
        <dbReference type="PROSITE" id="PS50943"/>
    </source>
</evidence>
<protein>
    <submittedName>
        <fullName evidence="2">Helix-turn-helix transcriptional regulator</fullName>
    </submittedName>
</protein>